<evidence type="ECO:0000313" key="2">
    <source>
        <dbReference type="Proteomes" id="UP001295684"/>
    </source>
</evidence>
<protein>
    <submittedName>
        <fullName evidence="1">Uncharacterized protein</fullName>
    </submittedName>
</protein>
<evidence type="ECO:0000313" key="1">
    <source>
        <dbReference type="EMBL" id="CAI2368702.1"/>
    </source>
</evidence>
<organism evidence="1 2">
    <name type="scientific">Euplotes crassus</name>
    <dbReference type="NCBI Taxonomy" id="5936"/>
    <lineage>
        <taxon>Eukaryota</taxon>
        <taxon>Sar</taxon>
        <taxon>Alveolata</taxon>
        <taxon>Ciliophora</taxon>
        <taxon>Intramacronucleata</taxon>
        <taxon>Spirotrichea</taxon>
        <taxon>Hypotrichia</taxon>
        <taxon>Euplotida</taxon>
        <taxon>Euplotidae</taxon>
        <taxon>Moneuplotes</taxon>
    </lineage>
</organism>
<name>A0AAD1UHG0_EUPCR</name>
<gene>
    <name evidence="1" type="ORF">ECRASSUSDP1_LOCUS9998</name>
</gene>
<reference evidence="1" key="1">
    <citation type="submission" date="2023-07" db="EMBL/GenBank/DDBJ databases">
        <authorList>
            <consortium name="AG Swart"/>
            <person name="Singh M."/>
            <person name="Singh A."/>
            <person name="Seah K."/>
            <person name="Emmerich C."/>
        </authorList>
    </citation>
    <scope>NUCLEOTIDE SEQUENCE</scope>
    <source>
        <strain evidence="1">DP1</strain>
    </source>
</reference>
<keyword evidence="2" id="KW-1185">Reference proteome</keyword>
<sequence length="199" mass="20457">MSSAFKLRQGNIAADIGAGVGAANQAITDGEEFFNDAVHGAQATMENFAGQAVNGAGALAGMMAGGAPAGGARLQQGDLAEDFNTLNQDALQAFHDFDQSFADGLEQTEMITNNVIGTTEQALGANGATVANPDRLQQDEAEAATQDVPDAAGDADEAAMTPLEAFNDNILDSILDFGGFLNTLAGGSPRDEARLQRLH</sequence>
<accession>A0AAD1UHG0</accession>
<dbReference type="EMBL" id="CAMPGE010009842">
    <property type="protein sequence ID" value="CAI2368702.1"/>
    <property type="molecule type" value="Genomic_DNA"/>
</dbReference>
<dbReference type="AlphaFoldDB" id="A0AAD1UHG0"/>
<proteinExistence type="predicted"/>
<dbReference type="Proteomes" id="UP001295684">
    <property type="component" value="Unassembled WGS sequence"/>
</dbReference>
<comment type="caution">
    <text evidence="1">The sequence shown here is derived from an EMBL/GenBank/DDBJ whole genome shotgun (WGS) entry which is preliminary data.</text>
</comment>